<keyword evidence="2" id="KW-1185">Reference proteome</keyword>
<reference evidence="1 2" key="1">
    <citation type="journal article" date="2011" name="Stand. Genomic Sci.">
        <title>Complete genome sequence of the hyperthermophilic chemolithoautotroph Pyrolobus fumarii type strain (1A).</title>
        <authorList>
            <person name="Anderson I."/>
            <person name="Goker M."/>
            <person name="Nolan M."/>
            <person name="Lucas S."/>
            <person name="Hammon N."/>
            <person name="Deshpande S."/>
            <person name="Cheng J.F."/>
            <person name="Tapia R."/>
            <person name="Han C."/>
            <person name="Goodwin L."/>
            <person name="Pitluck S."/>
            <person name="Huntemann M."/>
            <person name="Liolios K."/>
            <person name="Ivanova N."/>
            <person name="Pagani I."/>
            <person name="Mavromatis K."/>
            <person name="Ovchinikova G."/>
            <person name="Pati A."/>
            <person name="Chen A."/>
            <person name="Palaniappan K."/>
            <person name="Land M."/>
            <person name="Hauser L."/>
            <person name="Brambilla E.M."/>
            <person name="Huber H."/>
            <person name="Yasawong M."/>
            <person name="Rohde M."/>
            <person name="Spring S."/>
            <person name="Abt B."/>
            <person name="Sikorski J."/>
            <person name="Wirth R."/>
            <person name="Detter J.C."/>
            <person name="Woyke T."/>
            <person name="Bristow J."/>
            <person name="Eisen J.A."/>
            <person name="Markowitz V."/>
            <person name="Hugenholtz P."/>
            <person name="Kyrpides N.C."/>
            <person name="Klenk H.P."/>
            <person name="Lapidus A."/>
        </authorList>
    </citation>
    <scope>NUCLEOTIDE SEQUENCE [LARGE SCALE GENOMIC DNA]</scope>
    <source>
        <strain evidence="2">DSM 11204 / 1A</strain>
    </source>
</reference>
<protein>
    <submittedName>
        <fullName evidence="1">Uncharacterized protein</fullName>
    </submittedName>
</protein>
<dbReference type="EMBL" id="CP002838">
    <property type="protein sequence ID" value="AEM38875.1"/>
    <property type="molecule type" value="Genomic_DNA"/>
</dbReference>
<sequence>MAPRLPPMMRESGAVGPATTHYALLTMLMEGGTPYKYPGGRGGLVSWSDAASH</sequence>
<proteinExistence type="predicted"/>
<dbReference type="Proteomes" id="UP000001037">
    <property type="component" value="Chromosome"/>
</dbReference>
<evidence type="ECO:0000313" key="2">
    <source>
        <dbReference type="Proteomes" id="UP000001037"/>
    </source>
</evidence>
<name>G0EEQ3_PYRF1</name>
<dbReference type="STRING" id="694429.Pyrfu_1007"/>
<dbReference type="HOGENOM" id="CLU_3057269_0_0_2"/>
<dbReference type="KEGG" id="pfm:Pyrfu_1007"/>
<dbReference type="InParanoid" id="G0EEQ3"/>
<evidence type="ECO:0000313" key="1">
    <source>
        <dbReference type="EMBL" id="AEM38875.1"/>
    </source>
</evidence>
<dbReference type="AlphaFoldDB" id="G0EEQ3"/>
<accession>G0EEQ3</accession>
<gene>
    <name evidence="1" type="ordered locus">Pyrfu_1007</name>
</gene>
<organism evidence="1 2">
    <name type="scientific">Pyrolobus fumarii (strain DSM 11204 / 1A)</name>
    <dbReference type="NCBI Taxonomy" id="694429"/>
    <lineage>
        <taxon>Archaea</taxon>
        <taxon>Thermoproteota</taxon>
        <taxon>Thermoprotei</taxon>
        <taxon>Desulfurococcales</taxon>
        <taxon>Pyrodictiaceae</taxon>
        <taxon>Pyrolobus</taxon>
    </lineage>
</organism>